<dbReference type="Proteomes" id="UP001596004">
    <property type="component" value="Unassembled WGS sequence"/>
</dbReference>
<gene>
    <name evidence="4" type="ORF">ACFO60_26770</name>
</gene>
<keyword evidence="3" id="KW-0732">Signal</keyword>
<feature type="signal peptide" evidence="3">
    <location>
        <begin position="1"/>
        <end position="20"/>
    </location>
</feature>
<reference evidence="5" key="1">
    <citation type="journal article" date="2019" name="Int. J. Syst. Evol. Microbiol.">
        <title>The Global Catalogue of Microorganisms (GCM) 10K type strain sequencing project: providing services to taxonomists for standard genome sequencing and annotation.</title>
        <authorList>
            <consortium name="The Broad Institute Genomics Platform"/>
            <consortium name="The Broad Institute Genome Sequencing Center for Infectious Disease"/>
            <person name="Wu L."/>
            <person name="Ma J."/>
        </authorList>
    </citation>
    <scope>NUCLEOTIDE SEQUENCE [LARGE SCALE GENOMIC DNA]</scope>
    <source>
        <strain evidence="5">CGMCC 4.7132</strain>
    </source>
</reference>
<keyword evidence="2" id="KW-1133">Transmembrane helix</keyword>
<keyword evidence="2" id="KW-0472">Membrane</keyword>
<evidence type="ECO:0000313" key="4">
    <source>
        <dbReference type="EMBL" id="MFC4534378.1"/>
    </source>
</evidence>
<proteinExistence type="predicted"/>
<dbReference type="EMBL" id="JBHSFP010000022">
    <property type="protein sequence ID" value="MFC4534378.1"/>
    <property type="molecule type" value="Genomic_DNA"/>
</dbReference>
<feature type="chain" id="PRO_5046006273" evidence="3">
    <location>
        <begin position="21"/>
        <end position="244"/>
    </location>
</feature>
<sequence>MNRLIMVALVAAGVSVGVPAAGSSYAGVTGREARVPGDGRVEVTVSEVECPAGRADVVMTAPRDRDIVEYSVHQGRSLVRNGVLWPGVQRSVPVYIEPRTTERVSVTIQGQSTTTFRVYSGCEGDASPAARDSQESYGEYRESVYSDSESDHHAASGGGHRVRHVNSLREHRYNPLLRRQGADRLPYTGPPPDLYGKMATAAGMVIFGGMLWWIAMIWPRRTPAGPMMRPRPAYAPGRRPVTPR</sequence>
<evidence type="ECO:0000256" key="1">
    <source>
        <dbReference type="SAM" id="MobiDB-lite"/>
    </source>
</evidence>
<accession>A0ABV9CN27</accession>
<comment type="caution">
    <text evidence="4">The sequence shown here is derived from an EMBL/GenBank/DDBJ whole genome shotgun (WGS) entry which is preliminary data.</text>
</comment>
<keyword evidence="5" id="KW-1185">Reference proteome</keyword>
<evidence type="ECO:0000256" key="2">
    <source>
        <dbReference type="SAM" id="Phobius"/>
    </source>
</evidence>
<evidence type="ECO:0000256" key="3">
    <source>
        <dbReference type="SAM" id="SignalP"/>
    </source>
</evidence>
<dbReference type="RefSeq" id="WP_380844918.1">
    <property type="nucleotide sequence ID" value="NZ_JBHSFP010000022.1"/>
</dbReference>
<feature type="region of interest" description="Disordered" evidence="1">
    <location>
        <begin position="121"/>
        <end position="165"/>
    </location>
</feature>
<feature type="compositionally biased region" description="Basic and acidic residues" evidence="1">
    <location>
        <begin position="132"/>
        <end position="154"/>
    </location>
</feature>
<keyword evidence="2" id="KW-0812">Transmembrane</keyword>
<name>A0ABV9CN27_9ACTN</name>
<evidence type="ECO:0000313" key="5">
    <source>
        <dbReference type="Proteomes" id="UP001596004"/>
    </source>
</evidence>
<feature type="transmembrane region" description="Helical" evidence="2">
    <location>
        <begin position="194"/>
        <end position="218"/>
    </location>
</feature>
<protein>
    <submittedName>
        <fullName evidence="4">Uncharacterized protein</fullName>
    </submittedName>
</protein>
<organism evidence="4 5">
    <name type="scientific">Sphaerisporangium dianthi</name>
    <dbReference type="NCBI Taxonomy" id="1436120"/>
    <lineage>
        <taxon>Bacteria</taxon>
        <taxon>Bacillati</taxon>
        <taxon>Actinomycetota</taxon>
        <taxon>Actinomycetes</taxon>
        <taxon>Streptosporangiales</taxon>
        <taxon>Streptosporangiaceae</taxon>
        <taxon>Sphaerisporangium</taxon>
    </lineage>
</organism>